<feature type="domain" description="CCHC-type" evidence="4">
    <location>
        <begin position="47"/>
        <end position="61"/>
    </location>
</feature>
<dbReference type="OrthoDB" id="10255522at2759"/>
<feature type="coiled-coil region" evidence="2">
    <location>
        <begin position="74"/>
        <end position="123"/>
    </location>
</feature>
<feature type="region of interest" description="Disordered" evidence="3">
    <location>
        <begin position="1"/>
        <end position="38"/>
    </location>
</feature>
<keyword evidence="1" id="KW-0863">Zinc-finger</keyword>
<name>A0A653BDX4_CALMS</name>
<evidence type="ECO:0000313" key="5">
    <source>
        <dbReference type="EMBL" id="VEN33790.1"/>
    </source>
</evidence>
<keyword evidence="1" id="KW-0479">Metal-binding</keyword>
<evidence type="ECO:0000313" key="6">
    <source>
        <dbReference type="Proteomes" id="UP000410492"/>
    </source>
</evidence>
<evidence type="ECO:0000256" key="3">
    <source>
        <dbReference type="SAM" id="MobiDB-lite"/>
    </source>
</evidence>
<protein>
    <recommendedName>
        <fullName evidence="4">CCHC-type domain-containing protein</fullName>
    </recommendedName>
</protein>
<evidence type="ECO:0000256" key="2">
    <source>
        <dbReference type="SAM" id="Coils"/>
    </source>
</evidence>
<evidence type="ECO:0000256" key="1">
    <source>
        <dbReference type="PROSITE-ProRule" id="PRU00047"/>
    </source>
</evidence>
<keyword evidence="1" id="KW-0862">Zinc</keyword>
<dbReference type="InterPro" id="IPR036875">
    <property type="entry name" value="Znf_CCHC_sf"/>
</dbReference>
<dbReference type="InterPro" id="IPR001878">
    <property type="entry name" value="Znf_CCHC"/>
</dbReference>
<keyword evidence="2" id="KW-0175">Coiled coil</keyword>
<dbReference type="Proteomes" id="UP000410492">
    <property type="component" value="Unassembled WGS sequence"/>
</dbReference>
<dbReference type="GO" id="GO:0008270">
    <property type="term" value="F:zinc ion binding"/>
    <property type="evidence" value="ECO:0007669"/>
    <property type="project" value="UniProtKB-KW"/>
</dbReference>
<evidence type="ECO:0000259" key="4">
    <source>
        <dbReference type="PROSITE" id="PS50158"/>
    </source>
</evidence>
<dbReference type="SUPFAM" id="SSF57756">
    <property type="entry name" value="Retrovirus zinc finger-like domains"/>
    <property type="match status" value="1"/>
</dbReference>
<dbReference type="AlphaFoldDB" id="A0A653BDX4"/>
<dbReference type="GO" id="GO:0003676">
    <property type="term" value="F:nucleic acid binding"/>
    <property type="evidence" value="ECO:0007669"/>
    <property type="project" value="InterPro"/>
</dbReference>
<feature type="non-terminal residue" evidence="5">
    <location>
        <position position="124"/>
    </location>
</feature>
<sequence>MTRRIRSVEQDDETEVRATSFVPTRRGGTFQRNQVRRNPDGTEKFACWRCGQKGHLRVGCRIQVDKMQMAVEKADEYASKMKSMQGTINSMKEQFDRDTKNLLKKNEETIAKLQGQHRVAMREL</sequence>
<organism evidence="5 6">
    <name type="scientific">Callosobruchus maculatus</name>
    <name type="common">Southern cowpea weevil</name>
    <name type="synonym">Pulse bruchid</name>
    <dbReference type="NCBI Taxonomy" id="64391"/>
    <lineage>
        <taxon>Eukaryota</taxon>
        <taxon>Metazoa</taxon>
        <taxon>Ecdysozoa</taxon>
        <taxon>Arthropoda</taxon>
        <taxon>Hexapoda</taxon>
        <taxon>Insecta</taxon>
        <taxon>Pterygota</taxon>
        <taxon>Neoptera</taxon>
        <taxon>Endopterygota</taxon>
        <taxon>Coleoptera</taxon>
        <taxon>Polyphaga</taxon>
        <taxon>Cucujiformia</taxon>
        <taxon>Chrysomeloidea</taxon>
        <taxon>Chrysomelidae</taxon>
        <taxon>Bruchinae</taxon>
        <taxon>Bruchini</taxon>
        <taxon>Callosobruchus</taxon>
    </lineage>
</organism>
<gene>
    <name evidence="5" type="ORF">CALMAC_LOCUS217</name>
</gene>
<accession>A0A653BDX4</accession>
<proteinExistence type="predicted"/>
<dbReference type="PROSITE" id="PS50158">
    <property type="entry name" value="ZF_CCHC"/>
    <property type="match status" value="1"/>
</dbReference>
<dbReference type="EMBL" id="CAACVG010000232">
    <property type="protein sequence ID" value="VEN33790.1"/>
    <property type="molecule type" value="Genomic_DNA"/>
</dbReference>
<keyword evidence="6" id="KW-1185">Reference proteome</keyword>
<reference evidence="5 6" key="1">
    <citation type="submission" date="2019-01" db="EMBL/GenBank/DDBJ databases">
        <authorList>
            <person name="Sayadi A."/>
        </authorList>
    </citation>
    <scope>NUCLEOTIDE SEQUENCE [LARGE SCALE GENOMIC DNA]</scope>
</reference>